<keyword evidence="3" id="KW-0964">Secreted</keyword>
<name>A0A3Q3IP01_MONAL</name>
<organism evidence="9 10">
    <name type="scientific">Monopterus albus</name>
    <name type="common">Swamp eel</name>
    <dbReference type="NCBI Taxonomy" id="43700"/>
    <lineage>
        <taxon>Eukaryota</taxon>
        <taxon>Metazoa</taxon>
        <taxon>Chordata</taxon>
        <taxon>Craniata</taxon>
        <taxon>Vertebrata</taxon>
        <taxon>Euteleostomi</taxon>
        <taxon>Actinopterygii</taxon>
        <taxon>Neopterygii</taxon>
        <taxon>Teleostei</taxon>
        <taxon>Neoteleostei</taxon>
        <taxon>Acanthomorphata</taxon>
        <taxon>Anabantaria</taxon>
        <taxon>Synbranchiformes</taxon>
        <taxon>Synbranchidae</taxon>
        <taxon>Monopterus</taxon>
    </lineage>
</organism>
<keyword evidence="6" id="KW-0340">Growth factor binding</keyword>
<accession>A0A3Q3IP01</accession>
<keyword evidence="5" id="KW-1015">Disulfide bond</keyword>
<protein>
    <submittedName>
        <fullName evidence="9">Uncharacterized protein</fullName>
    </submittedName>
</protein>
<feature type="signal peptide" evidence="8">
    <location>
        <begin position="1"/>
        <end position="21"/>
    </location>
</feature>
<dbReference type="PANTHER" id="PTHR15258">
    <property type="entry name" value="FGF BINDING PROTEIN-RELATED"/>
    <property type="match status" value="1"/>
</dbReference>
<dbReference type="PANTHER" id="PTHR15258:SF2">
    <property type="entry name" value="FIBROBLAST GROWTH FACTOR-BINDING PROTEIN 1"/>
    <property type="match status" value="1"/>
</dbReference>
<dbReference type="Pfam" id="PF06473">
    <property type="entry name" value="FGF-BP1"/>
    <property type="match status" value="1"/>
</dbReference>
<evidence type="ECO:0000313" key="9">
    <source>
        <dbReference type="Ensembl" id="ENSMALP00000005439.1"/>
    </source>
</evidence>
<dbReference type="Proteomes" id="UP000261600">
    <property type="component" value="Unplaced"/>
</dbReference>
<evidence type="ECO:0000256" key="6">
    <source>
        <dbReference type="ARBA" id="ARBA00023183"/>
    </source>
</evidence>
<evidence type="ECO:0000256" key="8">
    <source>
        <dbReference type="SAM" id="SignalP"/>
    </source>
</evidence>
<dbReference type="GO" id="GO:0019838">
    <property type="term" value="F:growth factor binding"/>
    <property type="evidence" value="ECO:0007669"/>
    <property type="project" value="UniProtKB-KW"/>
</dbReference>
<evidence type="ECO:0000256" key="2">
    <source>
        <dbReference type="ARBA" id="ARBA00008326"/>
    </source>
</evidence>
<proteinExistence type="inferred from homology"/>
<evidence type="ECO:0000256" key="7">
    <source>
        <dbReference type="SAM" id="MobiDB-lite"/>
    </source>
</evidence>
<evidence type="ECO:0000256" key="4">
    <source>
        <dbReference type="ARBA" id="ARBA00022729"/>
    </source>
</evidence>
<keyword evidence="10" id="KW-1185">Reference proteome</keyword>
<comment type="similarity">
    <text evidence="2">Belongs to the fibroblast growth factor-binding protein family.</text>
</comment>
<feature type="region of interest" description="Disordered" evidence="7">
    <location>
        <begin position="135"/>
        <end position="158"/>
    </location>
</feature>
<keyword evidence="4 8" id="KW-0732">Signal</keyword>
<dbReference type="AlphaFoldDB" id="A0A3Q3IP01"/>
<dbReference type="GO" id="GO:0007267">
    <property type="term" value="P:cell-cell signaling"/>
    <property type="evidence" value="ECO:0007669"/>
    <property type="project" value="TreeGrafter"/>
</dbReference>
<reference evidence="9" key="1">
    <citation type="submission" date="2025-08" db="UniProtKB">
        <authorList>
            <consortium name="Ensembl"/>
        </authorList>
    </citation>
    <scope>IDENTIFICATION</scope>
</reference>
<sequence>MKLFLLFCLLKDVMLLLRTFAAQRNANKPAATVRGKFTTNKMQCTWGARDVRDTVKLSVKCENPEAQCEYTGKPESCPGYLSDPRGFWKQVARALKRLKDKVCTDERAVVKAGMCKRAPRYAHFKLSSVMLSQFRDRETSTPPPPSSITADPTPCTGRADHRKRAEEYCSSSWASVCAFLFSVVQRDC</sequence>
<evidence type="ECO:0000256" key="5">
    <source>
        <dbReference type="ARBA" id="ARBA00023157"/>
    </source>
</evidence>
<dbReference type="Ensembl" id="ENSMALT00000005561.1">
    <property type="protein sequence ID" value="ENSMALP00000005439.1"/>
    <property type="gene ID" value="ENSMALG00000003916.1"/>
</dbReference>
<dbReference type="GO" id="GO:0005576">
    <property type="term" value="C:extracellular region"/>
    <property type="evidence" value="ECO:0007669"/>
    <property type="project" value="UniProtKB-SubCell"/>
</dbReference>
<feature type="chain" id="PRO_5018576244" evidence="8">
    <location>
        <begin position="22"/>
        <end position="188"/>
    </location>
</feature>
<evidence type="ECO:0000256" key="3">
    <source>
        <dbReference type="ARBA" id="ARBA00022525"/>
    </source>
</evidence>
<reference evidence="9" key="2">
    <citation type="submission" date="2025-09" db="UniProtKB">
        <authorList>
            <consortium name="Ensembl"/>
        </authorList>
    </citation>
    <scope>IDENTIFICATION</scope>
</reference>
<evidence type="ECO:0000313" key="10">
    <source>
        <dbReference type="Proteomes" id="UP000261600"/>
    </source>
</evidence>
<comment type="subcellular location">
    <subcellularLocation>
        <location evidence="1">Secreted</location>
    </subcellularLocation>
</comment>
<dbReference type="InterPro" id="IPR010510">
    <property type="entry name" value="FGF1-bd"/>
</dbReference>
<evidence type="ECO:0000256" key="1">
    <source>
        <dbReference type="ARBA" id="ARBA00004613"/>
    </source>
</evidence>